<dbReference type="GeneID" id="24127742"/>
<reference evidence="1 2" key="1">
    <citation type="journal article" date="2013" name="PLoS Genet.">
        <title>Distinctive expansion of potential virulence genes in the genome of the oomycete fish pathogen Saprolegnia parasitica.</title>
        <authorList>
            <person name="Jiang R.H."/>
            <person name="de Bruijn I."/>
            <person name="Haas B.J."/>
            <person name="Belmonte R."/>
            <person name="Lobach L."/>
            <person name="Christie J."/>
            <person name="van den Ackerveken G."/>
            <person name="Bottin A."/>
            <person name="Bulone V."/>
            <person name="Diaz-Moreno S.M."/>
            <person name="Dumas B."/>
            <person name="Fan L."/>
            <person name="Gaulin E."/>
            <person name="Govers F."/>
            <person name="Grenville-Briggs L.J."/>
            <person name="Horner N.R."/>
            <person name="Levin J.Z."/>
            <person name="Mammella M."/>
            <person name="Meijer H.J."/>
            <person name="Morris P."/>
            <person name="Nusbaum C."/>
            <person name="Oome S."/>
            <person name="Phillips A.J."/>
            <person name="van Rooyen D."/>
            <person name="Rzeszutek E."/>
            <person name="Saraiva M."/>
            <person name="Secombes C.J."/>
            <person name="Seidl M.F."/>
            <person name="Snel B."/>
            <person name="Stassen J.H."/>
            <person name="Sykes S."/>
            <person name="Tripathy S."/>
            <person name="van den Berg H."/>
            <person name="Vega-Arreguin J.C."/>
            <person name="Wawra S."/>
            <person name="Young S.K."/>
            <person name="Zeng Q."/>
            <person name="Dieguez-Uribeondo J."/>
            <person name="Russ C."/>
            <person name="Tyler B.M."/>
            <person name="van West P."/>
        </authorList>
    </citation>
    <scope>NUCLEOTIDE SEQUENCE [LARGE SCALE GENOMIC DNA]</scope>
    <source>
        <strain evidence="1 2">CBS 223.65</strain>
    </source>
</reference>
<dbReference type="AlphaFoldDB" id="A0A067CTQ0"/>
<evidence type="ECO:0000313" key="2">
    <source>
        <dbReference type="Proteomes" id="UP000030745"/>
    </source>
</evidence>
<dbReference type="KEGG" id="spar:SPRG_05344"/>
<proteinExistence type="predicted"/>
<protein>
    <submittedName>
        <fullName evidence="1">Uncharacterized protein</fullName>
    </submittedName>
</protein>
<sequence length="363" mass="41544">MVITVAKAALPEDLALLSHNHEKLRPPQGVVRAPTAEATKAVSPDREERLRKDRLRKRLSKEKFQTELNHLHRTSVALEYQLSAVQKKRRVDAETDAQWRQRAIQEKARLHDAYATGQALYRELVSQMEKAVIFKSICGPTSDTMMFLDPRRDPWSLHTLCKDPDRQEHALRSIAQYQSCKITPELFAKLPGPRDGSYNLVLDETDQHVSYVELFKHGTFAAHHEDVAQALHRYCLTAHQGKQVRCVDGTLALTVFTDKRRHYVVNLVRESDERMILTHRTLIYDDVHGRMAHESIAGWWVCERLPSLDGHTPRSVMRCYAQACIDVNTELSVQAYTSYLVNAAKEDVGMNQALAQFRILSLT</sequence>
<dbReference type="Proteomes" id="UP000030745">
    <property type="component" value="Unassembled WGS sequence"/>
</dbReference>
<evidence type="ECO:0000313" key="1">
    <source>
        <dbReference type="EMBL" id="KDO30152.1"/>
    </source>
</evidence>
<gene>
    <name evidence="1" type="ORF">SPRG_05344</name>
</gene>
<dbReference type="RefSeq" id="XP_012199330.1">
    <property type="nucleotide sequence ID" value="XM_012343940.1"/>
</dbReference>
<accession>A0A067CTQ0</accession>
<dbReference type="VEuPathDB" id="FungiDB:SPRG_05344"/>
<dbReference type="EMBL" id="KK583203">
    <property type="protein sequence ID" value="KDO30152.1"/>
    <property type="molecule type" value="Genomic_DNA"/>
</dbReference>
<keyword evidence="2" id="KW-1185">Reference proteome</keyword>
<dbReference type="OrthoDB" id="66228at2759"/>
<dbReference type="OMA" id="HESIAGW"/>
<name>A0A067CTQ0_SAPPC</name>
<organism evidence="1 2">
    <name type="scientific">Saprolegnia parasitica (strain CBS 223.65)</name>
    <dbReference type="NCBI Taxonomy" id="695850"/>
    <lineage>
        <taxon>Eukaryota</taxon>
        <taxon>Sar</taxon>
        <taxon>Stramenopiles</taxon>
        <taxon>Oomycota</taxon>
        <taxon>Saprolegniomycetes</taxon>
        <taxon>Saprolegniales</taxon>
        <taxon>Saprolegniaceae</taxon>
        <taxon>Saprolegnia</taxon>
    </lineage>
</organism>